<keyword evidence="2" id="KW-0004">4Fe-4S</keyword>
<dbReference type="GO" id="GO:0016491">
    <property type="term" value="F:oxidoreductase activity"/>
    <property type="evidence" value="ECO:0007669"/>
    <property type="project" value="UniProtKB-KW"/>
</dbReference>
<dbReference type="GO" id="GO:0020037">
    <property type="term" value="F:heme binding"/>
    <property type="evidence" value="ECO:0007669"/>
    <property type="project" value="InterPro"/>
</dbReference>
<dbReference type="InterPro" id="IPR036136">
    <property type="entry name" value="Nit/Sulf_reduc_fer-like_dom_sf"/>
</dbReference>
<evidence type="ECO:0000256" key="7">
    <source>
        <dbReference type="ARBA" id="ARBA00023014"/>
    </source>
</evidence>
<dbReference type="EMBL" id="FOXB01000016">
    <property type="protein sequence ID" value="SFP34371.1"/>
    <property type="molecule type" value="Genomic_DNA"/>
</dbReference>
<evidence type="ECO:0000259" key="9">
    <source>
        <dbReference type="Pfam" id="PF03460"/>
    </source>
</evidence>
<evidence type="ECO:0000256" key="5">
    <source>
        <dbReference type="ARBA" id="ARBA00023002"/>
    </source>
</evidence>
<organism evidence="10 11">
    <name type="scientific">Hydrogenimonas thermophila</name>
    <dbReference type="NCBI Taxonomy" id="223786"/>
    <lineage>
        <taxon>Bacteria</taxon>
        <taxon>Pseudomonadati</taxon>
        <taxon>Campylobacterota</taxon>
        <taxon>Epsilonproteobacteria</taxon>
        <taxon>Campylobacterales</taxon>
        <taxon>Hydrogenimonadaceae</taxon>
        <taxon>Hydrogenimonas</taxon>
    </lineage>
</organism>
<reference evidence="10 11" key="1">
    <citation type="submission" date="2016-10" db="EMBL/GenBank/DDBJ databases">
        <authorList>
            <person name="de Groot N.N."/>
        </authorList>
    </citation>
    <scope>NUCLEOTIDE SEQUENCE [LARGE SCALE GENOMIC DNA]</scope>
    <source>
        <strain evidence="10 11">EP1-55-1</strain>
    </source>
</reference>
<sequence length="530" mass="59701">MAKETAAQRVERIKRTKDGLDVLDDILHYAQTGQEIDPDDIDRFKWYGLYTQNKSLQADDDPTLYFMLRVKLLGGLVTDDQLKTLAEISRDFARDTADFTTRQDVQFHWIEVKNLPEIFDRLQKAGLTTQMAAGDCPRNIVSCPVNGLDPKESADVRSIVRQINQLFDQKKRLFSNLPRKFKISVCGCHKHCTNPEIHDLSFVATPNDRHSDIFSVMVGGGLAKNKRFATHIGYAYAHQLPEIAEAVAVIFRDYGNRENRTKARLRHLIDAWGVEHFKNILENKILGYKLIKGSSHHLTPYPVRSHFGVHPSKEIGYNYIGCSVSTSGVGSGGLFSLYEVLKRIGATAIRITPTQDFIVTDVPEHKTVEAVSLLQEAGFTPFPSAFRSKTMACTGLKYCKFAISETKDRAEEIVKYLEKRFPDFKEPISISVNGCPNSCAHPHIVDIGLMGTIVKQNDVRHQGFELLFGGYLEGEDRSEFAIKSGIKVAPEDAAKVIGDIIEEYLGSNYISFRHYIKERFYEPETISAAS</sequence>
<keyword evidence="7" id="KW-0411">Iron-sulfur</keyword>
<dbReference type="Gene3D" id="3.30.413.10">
    <property type="entry name" value="Sulfite Reductase Hemoprotein, domain 1"/>
    <property type="match status" value="2"/>
</dbReference>
<keyword evidence="3" id="KW-0349">Heme</keyword>
<feature type="domain" description="Nitrite/Sulfite reductase ferredoxin-like" evidence="9">
    <location>
        <begin position="62"/>
        <end position="124"/>
    </location>
</feature>
<dbReference type="PANTHER" id="PTHR32439">
    <property type="entry name" value="FERREDOXIN--NITRITE REDUCTASE, CHLOROPLASTIC"/>
    <property type="match status" value="1"/>
</dbReference>
<feature type="domain" description="Nitrite/sulphite reductase 4Fe-4S" evidence="8">
    <location>
        <begin position="389"/>
        <end position="505"/>
    </location>
</feature>
<protein>
    <submittedName>
        <fullName evidence="10">Sulfite reductase (Ferredoxin)</fullName>
    </submittedName>
</protein>
<dbReference type="GO" id="GO:0051539">
    <property type="term" value="F:4 iron, 4 sulfur cluster binding"/>
    <property type="evidence" value="ECO:0007669"/>
    <property type="project" value="UniProtKB-KW"/>
</dbReference>
<keyword evidence="5" id="KW-0560">Oxidoreductase</keyword>
<dbReference type="InterPro" id="IPR006067">
    <property type="entry name" value="NO2/SO3_Rdtase_4Fe4S_dom"/>
</dbReference>
<dbReference type="Pfam" id="PF03460">
    <property type="entry name" value="NIR_SIR_ferr"/>
    <property type="match status" value="1"/>
</dbReference>
<dbReference type="OrthoDB" id="9803707at2"/>
<dbReference type="InterPro" id="IPR045854">
    <property type="entry name" value="NO2/SO3_Rdtase_4Fe4S_sf"/>
</dbReference>
<dbReference type="InterPro" id="IPR006066">
    <property type="entry name" value="NO2/SO3_Rdtase_FeS/sirohaem_BS"/>
</dbReference>
<name>A0A1I5PLG3_9BACT</name>
<accession>A0A1I5PLG3</accession>
<dbReference type="Pfam" id="PF01077">
    <property type="entry name" value="NIR_SIR"/>
    <property type="match status" value="2"/>
</dbReference>
<keyword evidence="11" id="KW-1185">Reference proteome</keyword>
<dbReference type="AlphaFoldDB" id="A0A1I5PLG3"/>
<evidence type="ECO:0000313" key="11">
    <source>
        <dbReference type="Proteomes" id="UP000199227"/>
    </source>
</evidence>
<evidence type="ECO:0000313" key="10">
    <source>
        <dbReference type="EMBL" id="SFP34371.1"/>
    </source>
</evidence>
<dbReference type="GO" id="GO:0046872">
    <property type="term" value="F:metal ion binding"/>
    <property type="evidence" value="ECO:0007669"/>
    <property type="project" value="UniProtKB-KW"/>
</dbReference>
<dbReference type="SUPFAM" id="SSF55124">
    <property type="entry name" value="Nitrite/Sulfite reductase N-terminal domain-like"/>
    <property type="match status" value="2"/>
</dbReference>
<dbReference type="PROSITE" id="PS00365">
    <property type="entry name" value="NIR_SIR"/>
    <property type="match status" value="1"/>
</dbReference>
<dbReference type="PANTHER" id="PTHR32439:SF0">
    <property type="entry name" value="FERREDOXIN--NITRITE REDUCTASE, CHLOROPLASTIC"/>
    <property type="match status" value="1"/>
</dbReference>
<evidence type="ECO:0000256" key="6">
    <source>
        <dbReference type="ARBA" id="ARBA00023004"/>
    </source>
</evidence>
<gene>
    <name evidence="10" type="ORF">SAMN05216234_1163</name>
</gene>
<evidence type="ECO:0000256" key="1">
    <source>
        <dbReference type="ARBA" id="ARBA00010429"/>
    </source>
</evidence>
<dbReference type="RefSeq" id="WP_092912270.1">
    <property type="nucleotide sequence ID" value="NZ_FOXB01000016.1"/>
</dbReference>
<dbReference type="SUPFAM" id="SSF56014">
    <property type="entry name" value="Nitrite and sulphite reductase 4Fe-4S domain-like"/>
    <property type="match status" value="2"/>
</dbReference>
<evidence type="ECO:0000256" key="3">
    <source>
        <dbReference type="ARBA" id="ARBA00022617"/>
    </source>
</evidence>
<dbReference type="PRINTS" id="PR00397">
    <property type="entry name" value="SIROHAEM"/>
</dbReference>
<proteinExistence type="inferred from homology"/>
<keyword evidence="6" id="KW-0408">Iron</keyword>
<dbReference type="InterPro" id="IPR005117">
    <property type="entry name" value="NiRdtase/SiRdtase_haem-b_fer"/>
</dbReference>
<dbReference type="STRING" id="223786.SAMN05216234_1163"/>
<evidence type="ECO:0000256" key="2">
    <source>
        <dbReference type="ARBA" id="ARBA00022485"/>
    </source>
</evidence>
<feature type="domain" description="Nitrite/sulphite reductase 4Fe-4S" evidence="8">
    <location>
        <begin position="134"/>
        <end position="284"/>
    </location>
</feature>
<evidence type="ECO:0000259" key="8">
    <source>
        <dbReference type="Pfam" id="PF01077"/>
    </source>
</evidence>
<evidence type="ECO:0000256" key="4">
    <source>
        <dbReference type="ARBA" id="ARBA00022723"/>
    </source>
</evidence>
<dbReference type="Proteomes" id="UP000199227">
    <property type="component" value="Unassembled WGS sequence"/>
</dbReference>
<dbReference type="InterPro" id="IPR051329">
    <property type="entry name" value="NIR_SIR_4Fe-4S"/>
</dbReference>
<comment type="similarity">
    <text evidence="1">Belongs to the nitrite and sulfite reductase 4Fe-4S domain family.</text>
</comment>
<dbReference type="Gene3D" id="3.90.480.20">
    <property type="match status" value="1"/>
</dbReference>
<keyword evidence="4" id="KW-0479">Metal-binding</keyword>